<dbReference type="SUPFAM" id="SSF55797">
    <property type="entry name" value="PR-1-like"/>
    <property type="match status" value="1"/>
</dbReference>
<protein>
    <submittedName>
        <fullName evidence="2">Bacterial Ig-like domain (Group 2)</fullName>
    </submittedName>
</protein>
<proteinExistence type="predicted"/>
<accession>A0A6N2SJQ9</accession>
<dbReference type="Gene3D" id="2.60.40.1080">
    <property type="match status" value="4"/>
</dbReference>
<dbReference type="Gene3D" id="3.40.33.10">
    <property type="entry name" value="CAP"/>
    <property type="match status" value="1"/>
</dbReference>
<dbReference type="EMBL" id="CACRST010000010">
    <property type="protein sequence ID" value="VYS91875.1"/>
    <property type="molecule type" value="Genomic_DNA"/>
</dbReference>
<dbReference type="InterPro" id="IPR035940">
    <property type="entry name" value="CAP_sf"/>
</dbReference>
<dbReference type="Pfam" id="PF00188">
    <property type="entry name" value="CAP"/>
    <property type="match status" value="1"/>
</dbReference>
<dbReference type="InterPro" id="IPR003343">
    <property type="entry name" value="Big_2"/>
</dbReference>
<evidence type="ECO:0000313" key="2">
    <source>
        <dbReference type="EMBL" id="VYS91875.1"/>
    </source>
</evidence>
<name>A0A6N2SJQ9_9FIRM</name>
<sequence length="691" mass="76621">MKKRKLGILIILLLVLGIAVPETVQPVTVEAAARLATKKKTIVVGKTYTLKLKGNRKKVKWSVSNKNIQIKKRTNTYVSVLAKKKGKATVTATIGRRKYKCVFTIKEAPRINKTRLNLGYKKSYTLSVSGVSSRSRWSVSNRKVVSLKRISAYKYRITGLKKGSAVLTCKAAGKTLRCRINVTESPRLNKTALTLNPGKTSSLSVSGTGSTPTWSTSNKSIVSIKKINRTTCQVKAGKAGSAIVSCKVSGKTLRCRITVKKIPKPAPQPKPDNDWKWTEVSRITLTCSHPIIDNPMDEPTMYARVEPQNATNKLLSWTSSNPKVATVSPKGSQGTYEQEARITVISEGSAIITAASVDNSKIKASYKLVVDYPEEKPKEPSAELKAALDEITSRDYTMNARDPRPFIKDSRFYFWTQKDDYLMPDDENVCIVTSSNPFIWAESSEYNNHISLHHSIGGGGDDNYGTTTLTFTLGSYVRTCKLTVFKDPGVQWDEISDEELAACTTDRKDYAQEIFRLINDFRIKNGRHELKWEESYCERAAAAQCAYNICKGMRVEPYTPNRLGQHGAAQIGVGVTAANSDPQEVFNLWINSPLHRANILDKSAKTFGIVFYECNYTDGIHRKAGTSVIATISSADINRINSFSEEEIVNAIVGLVENSIPTTTELHRYLNLFYHPTGAAMTNKSSIIKIP</sequence>
<dbReference type="InterPro" id="IPR008964">
    <property type="entry name" value="Invasin/intimin_cell_adhesion"/>
</dbReference>
<feature type="domain" description="BIG2" evidence="1">
    <location>
        <begin position="182"/>
        <end position="258"/>
    </location>
</feature>
<dbReference type="SMART" id="SM00635">
    <property type="entry name" value="BID_2"/>
    <property type="match status" value="3"/>
</dbReference>
<gene>
    <name evidence="2" type="ORF">BGLFYP119_01105</name>
</gene>
<dbReference type="CDD" id="cd05379">
    <property type="entry name" value="CAP_bacterial"/>
    <property type="match status" value="1"/>
</dbReference>
<dbReference type="RefSeq" id="WP_156353453.1">
    <property type="nucleotide sequence ID" value="NZ_CACRST010000010.1"/>
</dbReference>
<reference evidence="2" key="1">
    <citation type="submission" date="2019-11" db="EMBL/GenBank/DDBJ databases">
        <authorList>
            <person name="Feng L."/>
        </authorList>
    </citation>
    <scope>NUCLEOTIDE SEQUENCE</scope>
    <source>
        <strain evidence="2">BgluceraseaLFYP119</strain>
    </source>
</reference>
<dbReference type="Pfam" id="PF02368">
    <property type="entry name" value="Big_2"/>
    <property type="match status" value="1"/>
</dbReference>
<feature type="domain" description="BIG2" evidence="1">
    <location>
        <begin position="29"/>
        <end position="104"/>
    </location>
</feature>
<organism evidence="2">
    <name type="scientific">Blautia glucerasea</name>
    <dbReference type="NCBI Taxonomy" id="536633"/>
    <lineage>
        <taxon>Bacteria</taxon>
        <taxon>Bacillati</taxon>
        <taxon>Bacillota</taxon>
        <taxon>Clostridia</taxon>
        <taxon>Lachnospirales</taxon>
        <taxon>Lachnospiraceae</taxon>
        <taxon>Blautia</taxon>
    </lineage>
</organism>
<dbReference type="InterPro" id="IPR014044">
    <property type="entry name" value="CAP_dom"/>
</dbReference>
<dbReference type="AlphaFoldDB" id="A0A6N2SJQ9"/>
<evidence type="ECO:0000259" key="1">
    <source>
        <dbReference type="SMART" id="SM00635"/>
    </source>
</evidence>
<feature type="domain" description="BIG2" evidence="1">
    <location>
        <begin position="279"/>
        <end position="366"/>
    </location>
</feature>
<dbReference type="SUPFAM" id="SSF49373">
    <property type="entry name" value="Invasin/intimin cell-adhesion fragments"/>
    <property type="match status" value="2"/>
</dbReference>